<dbReference type="Pfam" id="PF16064">
    <property type="entry name" value="DUF4806"/>
    <property type="match status" value="1"/>
</dbReference>
<dbReference type="AlphaFoldDB" id="A0A8J2LAU2"/>
<comment type="caution">
    <text evidence="2">The sequence shown here is derived from an EMBL/GenBank/DDBJ whole genome shotgun (WGS) entry which is preliminary data.</text>
</comment>
<dbReference type="EMBL" id="CAJVCH010435766">
    <property type="protein sequence ID" value="CAG7818973.1"/>
    <property type="molecule type" value="Genomic_DNA"/>
</dbReference>
<evidence type="ECO:0000259" key="1">
    <source>
        <dbReference type="Pfam" id="PF16064"/>
    </source>
</evidence>
<feature type="domain" description="DUF4806" evidence="1">
    <location>
        <begin position="18"/>
        <end position="87"/>
    </location>
</feature>
<gene>
    <name evidence="2" type="ORF">AFUS01_LOCUS29449</name>
</gene>
<dbReference type="Proteomes" id="UP000708208">
    <property type="component" value="Unassembled WGS sequence"/>
</dbReference>
<dbReference type="PANTHER" id="PTHR34153:SF2">
    <property type="entry name" value="SI:CH211-262H13.3-RELATED"/>
    <property type="match status" value="1"/>
</dbReference>
<organism evidence="2 3">
    <name type="scientific">Allacma fusca</name>
    <dbReference type="NCBI Taxonomy" id="39272"/>
    <lineage>
        <taxon>Eukaryota</taxon>
        <taxon>Metazoa</taxon>
        <taxon>Ecdysozoa</taxon>
        <taxon>Arthropoda</taxon>
        <taxon>Hexapoda</taxon>
        <taxon>Collembola</taxon>
        <taxon>Symphypleona</taxon>
        <taxon>Sminthuridae</taxon>
        <taxon>Allacma</taxon>
    </lineage>
</organism>
<keyword evidence="3" id="KW-1185">Reference proteome</keyword>
<dbReference type="OrthoDB" id="7988731at2759"/>
<feature type="non-terminal residue" evidence="2">
    <location>
        <position position="1"/>
    </location>
</feature>
<name>A0A8J2LAU2_9HEXA</name>
<dbReference type="InterPro" id="IPR032071">
    <property type="entry name" value="DUF4806"/>
</dbReference>
<protein>
    <recommendedName>
        <fullName evidence="1">DUF4806 domain-containing protein</fullName>
    </recommendedName>
</protein>
<dbReference type="PANTHER" id="PTHR34153">
    <property type="entry name" value="SI:CH211-262H13.3-RELATED-RELATED"/>
    <property type="match status" value="1"/>
</dbReference>
<proteinExistence type="predicted"/>
<accession>A0A8J2LAU2</accession>
<reference evidence="2" key="1">
    <citation type="submission" date="2021-06" db="EMBL/GenBank/DDBJ databases">
        <authorList>
            <person name="Hodson N. C."/>
            <person name="Mongue J. A."/>
            <person name="Jaron S. K."/>
        </authorList>
    </citation>
    <scope>NUCLEOTIDE SEQUENCE</scope>
</reference>
<evidence type="ECO:0000313" key="3">
    <source>
        <dbReference type="Proteomes" id="UP000708208"/>
    </source>
</evidence>
<sequence>MKGSKSLFCLGFPSLKFSMDELEDMETKVRSNPETYSDVANRVDWVEGGDVRRCTNSMLRKLMVDAVAVQLNWKGRNNKKSFESYELSTIVVESVHFFFGKLNGNEAVIKNAIKDWLKAAQTRLTSNVNLDAVSTESLHV</sequence>
<evidence type="ECO:0000313" key="2">
    <source>
        <dbReference type="EMBL" id="CAG7818973.1"/>
    </source>
</evidence>